<dbReference type="Proteomes" id="UP000799779">
    <property type="component" value="Unassembled WGS sequence"/>
</dbReference>
<name>A0A6A5WGG9_9PLEO</name>
<protein>
    <submittedName>
        <fullName evidence="1">Uncharacterized protein</fullName>
    </submittedName>
</protein>
<dbReference type="AlphaFoldDB" id="A0A6A5WGG9"/>
<dbReference type="EMBL" id="ML977585">
    <property type="protein sequence ID" value="KAF2001000.1"/>
    <property type="molecule type" value="Genomic_DNA"/>
</dbReference>
<gene>
    <name evidence="1" type="ORF">P154DRAFT_521998</name>
</gene>
<proteinExistence type="predicted"/>
<accession>A0A6A5WGG9</accession>
<evidence type="ECO:0000313" key="1">
    <source>
        <dbReference type="EMBL" id="KAF2001000.1"/>
    </source>
</evidence>
<keyword evidence="2" id="KW-1185">Reference proteome</keyword>
<organism evidence="1 2">
    <name type="scientific">Amniculicola lignicola CBS 123094</name>
    <dbReference type="NCBI Taxonomy" id="1392246"/>
    <lineage>
        <taxon>Eukaryota</taxon>
        <taxon>Fungi</taxon>
        <taxon>Dikarya</taxon>
        <taxon>Ascomycota</taxon>
        <taxon>Pezizomycotina</taxon>
        <taxon>Dothideomycetes</taxon>
        <taxon>Pleosporomycetidae</taxon>
        <taxon>Pleosporales</taxon>
        <taxon>Amniculicolaceae</taxon>
        <taxon>Amniculicola</taxon>
    </lineage>
</organism>
<reference evidence="1" key="1">
    <citation type="journal article" date="2020" name="Stud. Mycol.">
        <title>101 Dothideomycetes genomes: a test case for predicting lifestyles and emergence of pathogens.</title>
        <authorList>
            <person name="Haridas S."/>
            <person name="Albert R."/>
            <person name="Binder M."/>
            <person name="Bloem J."/>
            <person name="Labutti K."/>
            <person name="Salamov A."/>
            <person name="Andreopoulos B."/>
            <person name="Baker S."/>
            <person name="Barry K."/>
            <person name="Bills G."/>
            <person name="Bluhm B."/>
            <person name="Cannon C."/>
            <person name="Castanera R."/>
            <person name="Culley D."/>
            <person name="Daum C."/>
            <person name="Ezra D."/>
            <person name="Gonzalez J."/>
            <person name="Henrissat B."/>
            <person name="Kuo A."/>
            <person name="Liang C."/>
            <person name="Lipzen A."/>
            <person name="Lutzoni F."/>
            <person name="Magnuson J."/>
            <person name="Mondo S."/>
            <person name="Nolan M."/>
            <person name="Ohm R."/>
            <person name="Pangilinan J."/>
            <person name="Park H.-J."/>
            <person name="Ramirez L."/>
            <person name="Alfaro M."/>
            <person name="Sun H."/>
            <person name="Tritt A."/>
            <person name="Yoshinaga Y."/>
            <person name="Zwiers L.-H."/>
            <person name="Turgeon B."/>
            <person name="Goodwin S."/>
            <person name="Spatafora J."/>
            <person name="Crous P."/>
            <person name="Grigoriev I."/>
        </authorList>
    </citation>
    <scope>NUCLEOTIDE SEQUENCE</scope>
    <source>
        <strain evidence="1">CBS 123094</strain>
    </source>
</reference>
<sequence length="61" mass="6741">MVPPCLLGNYPNPALRVASSRRVDIAQYMQRTHTLRTIHGAPALPLPCPHRVTIGKLKLSL</sequence>
<evidence type="ECO:0000313" key="2">
    <source>
        <dbReference type="Proteomes" id="UP000799779"/>
    </source>
</evidence>